<dbReference type="GO" id="GO:0008270">
    <property type="term" value="F:zinc ion binding"/>
    <property type="evidence" value="ECO:0007669"/>
    <property type="project" value="UniProtKB-KW"/>
</dbReference>
<dbReference type="PROSITE" id="PS01360">
    <property type="entry name" value="ZF_MYND_1"/>
    <property type="match status" value="1"/>
</dbReference>
<feature type="domain" description="MYND-type" evidence="5">
    <location>
        <begin position="162"/>
        <end position="203"/>
    </location>
</feature>
<name>K0SLM8_THAOC</name>
<keyword evidence="2 4" id="KW-0863">Zinc-finger</keyword>
<dbReference type="Gene3D" id="6.10.140.2220">
    <property type="match status" value="1"/>
</dbReference>
<evidence type="ECO:0000313" key="7">
    <source>
        <dbReference type="Proteomes" id="UP000266841"/>
    </source>
</evidence>
<dbReference type="PROSITE" id="PS50865">
    <property type="entry name" value="ZF_MYND_2"/>
    <property type="match status" value="1"/>
</dbReference>
<feature type="non-terminal residue" evidence="6">
    <location>
        <position position="223"/>
    </location>
</feature>
<evidence type="ECO:0000313" key="6">
    <source>
        <dbReference type="EMBL" id="EJK66190.1"/>
    </source>
</evidence>
<dbReference type="OrthoDB" id="45756at2759"/>
<comment type="caution">
    <text evidence="6">The sequence shown here is derived from an EMBL/GenBank/DDBJ whole genome shotgun (WGS) entry which is preliminary data.</text>
</comment>
<dbReference type="SUPFAM" id="SSF144232">
    <property type="entry name" value="HIT/MYND zinc finger-like"/>
    <property type="match status" value="1"/>
</dbReference>
<dbReference type="EMBL" id="AGNL01015214">
    <property type="protein sequence ID" value="EJK66190.1"/>
    <property type="molecule type" value="Genomic_DNA"/>
</dbReference>
<dbReference type="Pfam" id="PF01753">
    <property type="entry name" value="zf-MYND"/>
    <property type="match status" value="1"/>
</dbReference>
<dbReference type="Proteomes" id="UP000266841">
    <property type="component" value="Unassembled WGS sequence"/>
</dbReference>
<keyword evidence="3" id="KW-0862">Zinc</keyword>
<reference evidence="6 7" key="1">
    <citation type="journal article" date="2012" name="Genome Biol.">
        <title>Genome and low-iron response of an oceanic diatom adapted to chronic iron limitation.</title>
        <authorList>
            <person name="Lommer M."/>
            <person name="Specht M."/>
            <person name="Roy A.S."/>
            <person name="Kraemer L."/>
            <person name="Andreson R."/>
            <person name="Gutowska M.A."/>
            <person name="Wolf J."/>
            <person name="Bergner S.V."/>
            <person name="Schilhabel M.B."/>
            <person name="Klostermeier U.C."/>
            <person name="Beiko R.G."/>
            <person name="Rosenstiel P."/>
            <person name="Hippler M."/>
            <person name="Laroche J."/>
        </authorList>
    </citation>
    <scope>NUCLEOTIDE SEQUENCE [LARGE SCALE GENOMIC DNA]</scope>
    <source>
        <strain evidence="6 7">CCMP1005</strain>
    </source>
</reference>
<organism evidence="6 7">
    <name type="scientific">Thalassiosira oceanica</name>
    <name type="common">Marine diatom</name>
    <dbReference type="NCBI Taxonomy" id="159749"/>
    <lineage>
        <taxon>Eukaryota</taxon>
        <taxon>Sar</taxon>
        <taxon>Stramenopiles</taxon>
        <taxon>Ochrophyta</taxon>
        <taxon>Bacillariophyta</taxon>
        <taxon>Coscinodiscophyceae</taxon>
        <taxon>Thalassiosirophycidae</taxon>
        <taxon>Thalassiosirales</taxon>
        <taxon>Thalassiosiraceae</taxon>
        <taxon>Thalassiosira</taxon>
    </lineage>
</organism>
<keyword evidence="7" id="KW-1185">Reference proteome</keyword>
<keyword evidence="1" id="KW-0479">Metal-binding</keyword>
<accession>K0SLM8</accession>
<evidence type="ECO:0000256" key="4">
    <source>
        <dbReference type="PROSITE-ProRule" id="PRU00134"/>
    </source>
</evidence>
<evidence type="ECO:0000256" key="1">
    <source>
        <dbReference type="ARBA" id="ARBA00022723"/>
    </source>
</evidence>
<evidence type="ECO:0000256" key="2">
    <source>
        <dbReference type="ARBA" id="ARBA00022771"/>
    </source>
</evidence>
<sequence length="223" mass="24517">MSSTVAPPKPPASHLQLLLPHRQPPTASMVLGRANGRARAVERRRVGVAPCRFDARLAERKSSRYRSELADSNVGVEWSQNARKWMGYWAYTDFTPTIFLQSSGTSGVAVIQDLSVMDLLSPVAVLSGVRTGPEESLEQDSMRRESNMSCVPVAEVGVIEACANCGKLGSDTVKLKNCDACHLVKYCGVDCQRAHRKQHEKACKERAAELKDEKLYGQGLERS</sequence>
<evidence type="ECO:0000259" key="5">
    <source>
        <dbReference type="PROSITE" id="PS50865"/>
    </source>
</evidence>
<evidence type="ECO:0000256" key="3">
    <source>
        <dbReference type="ARBA" id="ARBA00022833"/>
    </source>
</evidence>
<protein>
    <recommendedName>
        <fullName evidence="5">MYND-type domain-containing protein</fullName>
    </recommendedName>
</protein>
<dbReference type="AlphaFoldDB" id="K0SLM8"/>
<proteinExistence type="predicted"/>
<dbReference type="InterPro" id="IPR002893">
    <property type="entry name" value="Znf_MYND"/>
</dbReference>
<gene>
    <name evidence="6" type="ORF">THAOC_12904</name>
</gene>